<evidence type="ECO:0000313" key="1">
    <source>
        <dbReference type="EMBL" id="MBK1829068.1"/>
    </source>
</evidence>
<keyword evidence="2" id="KW-1185">Reference proteome</keyword>
<gene>
    <name evidence="1" type="ORF">JIN81_18700</name>
</gene>
<evidence type="ECO:0000313" key="2">
    <source>
        <dbReference type="Proteomes" id="UP000658278"/>
    </source>
</evidence>
<dbReference type="RefSeq" id="WP_200283593.1">
    <property type="nucleotide sequence ID" value="NZ_JAENII010000035.1"/>
</dbReference>
<dbReference type="EMBL" id="JAENII010000035">
    <property type="protein sequence ID" value="MBK1829068.1"/>
    <property type="molecule type" value="Genomic_DNA"/>
</dbReference>
<accession>A0A934VD26</accession>
<comment type="caution">
    <text evidence="1">The sequence shown here is derived from an EMBL/GenBank/DDBJ whole genome shotgun (WGS) entry which is preliminary data.</text>
</comment>
<sequence length="367" mass="41134">MTVKHYLYLVGCVAVGAWIFKITDISGNFIEDGNQQQAIEESETVGSVAVRPSIKTEAKKLCGAIDSGDRIFLASFLEDWSNRSPGQRRALSRQLIELEDAPKFLGEWLDEHEPNTALKEAIIAALLIRKHADKDEALLPDLEINTDVGRLVFAEALFRNDDSILQIDGVLQVAPLELPDSTTIDAASTAIQIAHFEGKSVITMMTEASPEFRQLLELGLASYFENDRPLYAFGSEDDLREIFEVVDSRVEEAYFGSVVRMSEDVGAYIDERPWLSSSQLQVIADHWGKTAPETSSAWSARRGDVEMFKLSFRGFLVKDSMQATGWLKNAKLSDDLRNEAYRQTWKYLMAEGLEGEAEHFKVPELSE</sequence>
<dbReference type="AlphaFoldDB" id="A0A934VD26"/>
<organism evidence="1 2">
    <name type="scientific">Haloferula rosea</name>
    <dbReference type="NCBI Taxonomy" id="490093"/>
    <lineage>
        <taxon>Bacteria</taxon>
        <taxon>Pseudomonadati</taxon>
        <taxon>Verrucomicrobiota</taxon>
        <taxon>Verrucomicrobiia</taxon>
        <taxon>Verrucomicrobiales</taxon>
        <taxon>Verrucomicrobiaceae</taxon>
        <taxon>Haloferula</taxon>
    </lineage>
</organism>
<dbReference type="Proteomes" id="UP000658278">
    <property type="component" value="Unassembled WGS sequence"/>
</dbReference>
<reference evidence="1" key="1">
    <citation type="submission" date="2021-01" db="EMBL/GenBank/DDBJ databases">
        <title>Modified the classification status of verrucomicrobia.</title>
        <authorList>
            <person name="Feng X."/>
        </authorList>
    </citation>
    <scope>NUCLEOTIDE SEQUENCE</scope>
    <source>
        <strain evidence="1">KCTC 22201</strain>
    </source>
</reference>
<name>A0A934VD26_9BACT</name>
<proteinExistence type="predicted"/>
<protein>
    <submittedName>
        <fullName evidence="1">Uncharacterized protein</fullName>
    </submittedName>
</protein>